<keyword evidence="1" id="KW-0812">Transmembrane</keyword>
<dbReference type="AlphaFoldDB" id="A0A918RKP0"/>
<reference evidence="2" key="2">
    <citation type="submission" date="2020-09" db="EMBL/GenBank/DDBJ databases">
        <authorList>
            <person name="Sun Q."/>
            <person name="Kim S."/>
        </authorList>
    </citation>
    <scope>NUCLEOTIDE SEQUENCE</scope>
    <source>
        <strain evidence="2">KCTC 12711</strain>
    </source>
</reference>
<organism evidence="2 3">
    <name type="scientific">Arenicella chitinivorans</name>
    <dbReference type="NCBI Taxonomy" id="1329800"/>
    <lineage>
        <taxon>Bacteria</taxon>
        <taxon>Pseudomonadati</taxon>
        <taxon>Pseudomonadota</taxon>
        <taxon>Gammaproteobacteria</taxon>
        <taxon>Arenicellales</taxon>
        <taxon>Arenicellaceae</taxon>
        <taxon>Arenicella</taxon>
    </lineage>
</organism>
<keyword evidence="1" id="KW-0472">Membrane</keyword>
<comment type="caution">
    <text evidence="2">The sequence shown here is derived from an EMBL/GenBank/DDBJ whole genome shotgun (WGS) entry which is preliminary data.</text>
</comment>
<dbReference type="Proteomes" id="UP000614811">
    <property type="component" value="Unassembled WGS sequence"/>
</dbReference>
<dbReference type="EMBL" id="BMXA01000001">
    <property type="protein sequence ID" value="GGZ98770.1"/>
    <property type="molecule type" value="Genomic_DNA"/>
</dbReference>
<proteinExistence type="predicted"/>
<keyword evidence="3" id="KW-1185">Reference proteome</keyword>
<dbReference type="InterPro" id="IPR011990">
    <property type="entry name" value="TPR-like_helical_dom_sf"/>
</dbReference>
<evidence type="ECO:0000313" key="3">
    <source>
        <dbReference type="Proteomes" id="UP000614811"/>
    </source>
</evidence>
<dbReference type="Gene3D" id="3.40.50.10070">
    <property type="entry name" value="TolB, N-terminal domain"/>
    <property type="match status" value="1"/>
</dbReference>
<accession>A0A918RKP0</accession>
<sequence>MQVAEYVVQWLTDNESALSAVAAILVIAGISYGALRYILTPILQRGAKDRAKLEQDNETDKVVALNNKNFSIAVLLFNALSSNEEDEYIAAGITSEVIAHVTMVPDIRVSSRLSSYQMSKGKADIQRVAEQLNTRFVLTGSLRHKDDRIRVIAQLSDMHVNAEIWAQTYDRKIQDLFEVQQDIAKCIVGAVLGEVKLAETIFAGALPVQKLDAWGLVQKAYHFWLTNFTPEGILKADGYLRQAIKIDPEYASARAALAMLLAQQMTTRICKDYDACVNEASELIEMAYQQAPNDIDVLENAGVVWQNIGESRRAELALRRVVQMAPLNLIARGYLALLLAFTGSDADVAEAEQIILENFATAPKHPSAPYWNFFMAVVQQRYGNQEEVIALTKKSLIQQPGWVHNYFLMANAYCELGDESSAIVAIDNAATINPLLTAQLYAENVYKIVGGSENAAAFIEGLKEYKLIS</sequence>
<evidence type="ECO:0000256" key="1">
    <source>
        <dbReference type="SAM" id="Phobius"/>
    </source>
</evidence>
<name>A0A918RKP0_9GAMM</name>
<protein>
    <recommendedName>
        <fullName evidence="4">Tetratricopeptide repeat protein</fullName>
    </recommendedName>
</protein>
<dbReference type="RefSeq" id="WP_189398344.1">
    <property type="nucleotide sequence ID" value="NZ_BMXA01000001.1"/>
</dbReference>
<evidence type="ECO:0008006" key="4">
    <source>
        <dbReference type="Google" id="ProtNLM"/>
    </source>
</evidence>
<dbReference type="SUPFAM" id="SSF48452">
    <property type="entry name" value="TPR-like"/>
    <property type="match status" value="1"/>
</dbReference>
<gene>
    <name evidence="2" type="ORF">GCM10008090_04140</name>
</gene>
<feature type="transmembrane region" description="Helical" evidence="1">
    <location>
        <begin position="20"/>
        <end position="39"/>
    </location>
</feature>
<keyword evidence="1" id="KW-1133">Transmembrane helix</keyword>
<dbReference type="Gene3D" id="1.25.40.10">
    <property type="entry name" value="Tetratricopeptide repeat domain"/>
    <property type="match status" value="2"/>
</dbReference>
<reference evidence="2" key="1">
    <citation type="journal article" date="2014" name="Int. J. Syst. Evol. Microbiol.">
        <title>Complete genome sequence of Corynebacterium casei LMG S-19264T (=DSM 44701T), isolated from a smear-ripened cheese.</title>
        <authorList>
            <consortium name="US DOE Joint Genome Institute (JGI-PGF)"/>
            <person name="Walter F."/>
            <person name="Albersmeier A."/>
            <person name="Kalinowski J."/>
            <person name="Ruckert C."/>
        </authorList>
    </citation>
    <scope>NUCLEOTIDE SEQUENCE</scope>
    <source>
        <strain evidence="2">KCTC 12711</strain>
    </source>
</reference>
<evidence type="ECO:0000313" key="2">
    <source>
        <dbReference type="EMBL" id="GGZ98770.1"/>
    </source>
</evidence>